<gene>
    <name evidence="1" type="ORF">SHM_17640</name>
</gene>
<keyword evidence="2" id="KW-1185">Reference proteome</keyword>
<name>A0ABN6SZ19_9MOLU</name>
<accession>A0ABN6SZ19</accession>
<evidence type="ECO:0000313" key="2">
    <source>
        <dbReference type="Proteomes" id="UP001163387"/>
    </source>
</evidence>
<organism evidence="1 2">
    <name type="scientific">Spiroplasma ixodetis</name>
    <dbReference type="NCBI Taxonomy" id="2141"/>
    <lineage>
        <taxon>Bacteria</taxon>
        <taxon>Bacillati</taxon>
        <taxon>Mycoplasmatota</taxon>
        <taxon>Mollicutes</taxon>
        <taxon>Entomoplasmatales</taxon>
        <taxon>Spiroplasmataceae</taxon>
        <taxon>Spiroplasma</taxon>
    </lineage>
</organism>
<reference evidence="1 2" key="1">
    <citation type="journal article" date="2022" name="Front. Microbiol.">
        <title>Male-killing mechanisms vary between Spiroplasma species.</title>
        <authorList>
            <person name="Arai H."/>
            <person name="Inoue M."/>
            <person name="Kageyama D."/>
        </authorList>
    </citation>
    <scope>NUCLEOTIDE SEQUENCE [LARGE SCALE GENOMIC DNA]</scope>
    <source>
        <strain evidence="2">sHm</strain>
    </source>
</reference>
<evidence type="ECO:0000313" key="1">
    <source>
        <dbReference type="EMBL" id="BDT04118.1"/>
    </source>
</evidence>
<protein>
    <submittedName>
        <fullName evidence="1">Uncharacterized protein</fullName>
    </submittedName>
</protein>
<dbReference type="Proteomes" id="UP001163387">
    <property type="component" value="Chromosome"/>
</dbReference>
<proteinExistence type="predicted"/>
<sequence length="52" mass="5564">MKQLLIILSTLTTLTLTSGSIINTIDDTSTTINKLLAINGSVSKMSITTHFP</sequence>
<dbReference type="EMBL" id="AP026933">
    <property type="protein sequence ID" value="BDT04118.1"/>
    <property type="molecule type" value="Genomic_DNA"/>
</dbReference>